<organism evidence="1 2">
    <name type="scientific">Phytophthora nicotianae (strain INRA-310)</name>
    <name type="common">Phytophthora parasitica</name>
    <dbReference type="NCBI Taxonomy" id="761204"/>
    <lineage>
        <taxon>Eukaryota</taxon>
        <taxon>Sar</taxon>
        <taxon>Stramenopiles</taxon>
        <taxon>Oomycota</taxon>
        <taxon>Peronosporomycetes</taxon>
        <taxon>Peronosporales</taxon>
        <taxon>Peronosporaceae</taxon>
        <taxon>Phytophthora</taxon>
    </lineage>
</organism>
<evidence type="ECO:0000313" key="2">
    <source>
        <dbReference type="Proteomes" id="UP000018817"/>
    </source>
</evidence>
<dbReference type="GeneID" id="20193267"/>
<gene>
    <name evidence="1" type="ORF">PPTG_24668</name>
</gene>
<proteinExistence type="predicted"/>
<evidence type="ECO:0000313" key="1">
    <source>
        <dbReference type="EMBL" id="ETM98289.1"/>
    </source>
</evidence>
<sequence>MRLRERENEERCAMRKHELVLELLRQRKSVKDIEKFITENG</sequence>
<dbReference type="VEuPathDB" id="FungiDB:PPTG_24668"/>
<reference evidence="2" key="1">
    <citation type="submission" date="2011-12" db="EMBL/GenBank/DDBJ databases">
        <authorList>
            <consortium name="The Broad Institute Genome Sequencing Platform"/>
            <person name="Russ C."/>
            <person name="Tyler B."/>
            <person name="Panabieres F."/>
            <person name="Shan W."/>
            <person name="Tripathy S."/>
            <person name="Grunwald N."/>
            <person name="Machado M."/>
            <person name="Young S.K."/>
            <person name="Zeng Q."/>
            <person name="Gargeya S."/>
            <person name="Fitzgerald M."/>
            <person name="Haas B."/>
            <person name="Abouelleil A."/>
            <person name="Alvarado L."/>
            <person name="Arachchi H.M."/>
            <person name="Berlin A."/>
            <person name="Chapman S.B."/>
            <person name="Gearin G."/>
            <person name="Goldberg J."/>
            <person name="Griggs A."/>
            <person name="Gujja S."/>
            <person name="Hansen M."/>
            <person name="Heiman D."/>
            <person name="Howarth C."/>
            <person name="Larimer J."/>
            <person name="Lui A."/>
            <person name="MacDonald P.J.P."/>
            <person name="McCowen C."/>
            <person name="Montmayeur A."/>
            <person name="Murphy C."/>
            <person name="Neiman D."/>
            <person name="Pearson M."/>
            <person name="Priest M."/>
            <person name="Roberts A."/>
            <person name="Saif S."/>
            <person name="Shea T."/>
            <person name="Sisk P."/>
            <person name="Stolte C."/>
            <person name="Sykes S."/>
            <person name="Wortman J."/>
            <person name="Nusbaum C."/>
            <person name="Birren B."/>
        </authorList>
    </citation>
    <scope>NUCLEOTIDE SEQUENCE [LARGE SCALE GENOMIC DNA]</scope>
    <source>
        <strain evidence="2">INRA-310</strain>
    </source>
</reference>
<dbReference type="AlphaFoldDB" id="W2PE80"/>
<dbReference type="RefSeq" id="XP_008916415.1">
    <property type="nucleotide sequence ID" value="XM_008918167.1"/>
</dbReference>
<accession>W2PE80</accession>
<dbReference type="EMBL" id="KI669710">
    <property type="protein sequence ID" value="ETM98289.1"/>
    <property type="molecule type" value="Genomic_DNA"/>
</dbReference>
<dbReference type="Proteomes" id="UP000018817">
    <property type="component" value="Unassembled WGS sequence"/>
</dbReference>
<reference evidence="1 2" key="2">
    <citation type="submission" date="2013-11" db="EMBL/GenBank/DDBJ databases">
        <title>The Genome Sequence of Phytophthora parasitica INRA-310.</title>
        <authorList>
            <consortium name="The Broad Institute Genomics Platform"/>
            <person name="Russ C."/>
            <person name="Tyler B."/>
            <person name="Panabieres F."/>
            <person name="Shan W."/>
            <person name="Tripathy S."/>
            <person name="Grunwald N."/>
            <person name="Machado M."/>
            <person name="Johnson C.S."/>
            <person name="Arredondo F."/>
            <person name="Hong C."/>
            <person name="Coffey M."/>
            <person name="Young S.K."/>
            <person name="Zeng Q."/>
            <person name="Gargeya S."/>
            <person name="Fitzgerald M."/>
            <person name="Abouelleil A."/>
            <person name="Alvarado L."/>
            <person name="Chapman S.B."/>
            <person name="Gainer-Dewar J."/>
            <person name="Goldberg J."/>
            <person name="Griggs A."/>
            <person name="Gujja S."/>
            <person name="Hansen M."/>
            <person name="Howarth C."/>
            <person name="Imamovic A."/>
            <person name="Ireland A."/>
            <person name="Larimer J."/>
            <person name="McCowan C."/>
            <person name="Murphy C."/>
            <person name="Pearson M."/>
            <person name="Poon T.W."/>
            <person name="Priest M."/>
            <person name="Roberts A."/>
            <person name="Saif S."/>
            <person name="Shea T."/>
            <person name="Sykes S."/>
            <person name="Wortman J."/>
            <person name="Nusbaum C."/>
            <person name="Birren B."/>
        </authorList>
    </citation>
    <scope>NUCLEOTIDE SEQUENCE [LARGE SCALE GENOMIC DNA]</scope>
    <source>
        <strain evidence="1 2">INRA-310</strain>
    </source>
</reference>
<protein>
    <submittedName>
        <fullName evidence="1">Uncharacterized protein</fullName>
    </submittedName>
</protein>
<name>W2PE80_PHYN3</name>